<dbReference type="EMBL" id="QXFV01001522">
    <property type="protein sequence ID" value="KAE9003883.1"/>
    <property type="molecule type" value="Genomic_DNA"/>
</dbReference>
<dbReference type="PANTHER" id="PTHR43344:SF13">
    <property type="entry name" value="PHOSPHATASE RV3661-RELATED"/>
    <property type="match status" value="1"/>
</dbReference>
<keyword evidence="4" id="KW-0732">Signal</keyword>
<dbReference type="Gene3D" id="1.20.1440.320">
    <property type="match status" value="1"/>
</dbReference>
<proteinExistence type="predicted"/>
<evidence type="ECO:0000313" key="5">
    <source>
        <dbReference type="EMBL" id="KAE9003883.1"/>
    </source>
</evidence>
<reference evidence="8 10" key="1">
    <citation type="submission" date="2018-09" db="EMBL/GenBank/DDBJ databases">
        <title>Genomic investigation of the strawberry pathogen Phytophthora fragariae indicates pathogenicity is determined by transcriptional variation in three key races.</title>
        <authorList>
            <person name="Adams T.M."/>
            <person name="Armitage A.D."/>
            <person name="Sobczyk M.K."/>
            <person name="Bates H.J."/>
            <person name="Dunwell J.M."/>
            <person name="Nellist C.F."/>
            <person name="Harrison R.J."/>
        </authorList>
    </citation>
    <scope>NUCLEOTIDE SEQUENCE [LARGE SCALE GENOMIC DNA]</scope>
    <source>
        <strain evidence="5 8">SCRP249</strain>
        <strain evidence="6 10">SCRP324</strain>
        <strain evidence="7 9">SCRP333</strain>
    </source>
</reference>
<dbReference type="InterPro" id="IPR050582">
    <property type="entry name" value="HAD-like_SerB"/>
</dbReference>
<feature type="chain" id="PRO_5036379955" evidence="4">
    <location>
        <begin position="22"/>
        <end position="451"/>
    </location>
</feature>
<keyword evidence="9" id="KW-1185">Reference proteome</keyword>
<dbReference type="Pfam" id="PF12710">
    <property type="entry name" value="HAD"/>
    <property type="match status" value="1"/>
</dbReference>
<evidence type="ECO:0000256" key="4">
    <source>
        <dbReference type="SAM" id="SignalP"/>
    </source>
</evidence>
<evidence type="ECO:0000256" key="1">
    <source>
        <dbReference type="ARBA" id="ARBA00022723"/>
    </source>
</evidence>
<dbReference type="GO" id="GO:0016787">
    <property type="term" value="F:hydrolase activity"/>
    <property type="evidence" value="ECO:0007669"/>
    <property type="project" value="UniProtKB-KW"/>
</dbReference>
<keyword evidence="1" id="KW-0479">Metal-binding</keyword>
<dbReference type="AlphaFoldDB" id="A0A6A3KJG7"/>
<dbReference type="EMBL" id="QXFT01001231">
    <property type="protein sequence ID" value="KAE9324696.1"/>
    <property type="molecule type" value="Genomic_DNA"/>
</dbReference>
<evidence type="ECO:0000313" key="8">
    <source>
        <dbReference type="Proteomes" id="UP000429607"/>
    </source>
</evidence>
<accession>A0A6A3KJG7</accession>
<comment type="caution">
    <text evidence="5">The sequence shown here is derived from an EMBL/GenBank/DDBJ whole genome shotgun (WGS) entry which is preliminary data.</text>
</comment>
<evidence type="ECO:0000313" key="7">
    <source>
        <dbReference type="EMBL" id="KAE9324696.1"/>
    </source>
</evidence>
<gene>
    <name evidence="5" type="ORF">PR001_g17854</name>
    <name evidence="6" type="ORF">PR002_g4698</name>
    <name evidence="7" type="ORF">PR003_g16679</name>
</gene>
<dbReference type="EMBL" id="QXFU01000188">
    <property type="protein sequence ID" value="KAE9040981.1"/>
    <property type="molecule type" value="Genomic_DNA"/>
</dbReference>
<evidence type="ECO:0000313" key="10">
    <source>
        <dbReference type="Proteomes" id="UP000435112"/>
    </source>
</evidence>
<dbReference type="Proteomes" id="UP000429607">
    <property type="component" value="Unassembled WGS sequence"/>
</dbReference>
<dbReference type="Gene3D" id="3.40.50.1000">
    <property type="entry name" value="HAD superfamily/HAD-like"/>
    <property type="match status" value="1"/>
</dbReference>
<dbReference type="InterPro" id="IPR023214">
    <property type="entry name" value="HAD_sf"/>
</dbReference>
<evidence type="ECO:0000256" key="2">
    <source>
        <dbReference type="ARBA" id="ARBA00022801"/>
    </source>
</evidence>
<keyword evidence="3" id="KW-0460">Magnesium</keyword>
<dbReference type="PANTHER" id="PTHR43344">
    <property type="entry name" value="PHOSPHOSERINE PHOSPHATASE"/>
    <property type="match status" value="1"/>
</dbReference>
<evidence type="ECO:0000256" key="3">
    <source>
        <dbReference type="ARBA" id="ARBA00022842"/>
    </source>
</evidence>
<organism evidence="5 8">
    <name type="scientific">Phytophthora rubi</name>
    <dbReference type="NCBI Taxonomy" id="129364"/>
    <lineage>
        <taxon>Eukaryota</taxon>
        <taxon>Sar</taxon>
        <taxon>Stramenopiles</taxon>
        <taxon>Oomycota</taxon>
        <taxon>Peronosporomycetes</taxon>
        <taxon>Peronosporales</taxon>
        <taxon>Peronosporaceae</taxon>
        <taxon>Phytophthora</taxon>
    </lineage>
</organism>
<sequence length="451" mass="48697">MTRVFATAALSTALLASSANANVSKYFVAAEAPDYNNEAVANLLTNVKSVRKPGEAYAVFDWDHSAMFGDVSATTMFYQVDNLNFRFSPEEFESIFALGYRASSSDTCFPNGTNSVIGKDVNGTDVTFIAALTNTAKDYKVLYEAHIAPTYNLTCDFTATASLDEIKETSEFLNFRAKLGFLLYSLQLMNGGDDHSDCSLINAMIVYPRLFVGMTEDEIAAFARASIRWNLAESLESLTYTSTGDVAVKASYSKGMRVFGGQEATMRALREAGVAVYVISGSPELLVAEAADLAGLGYLVSRDNVYGGRFTTDSAGLFTGELLGGYPTTWGPGKATIITSILMPNHKGAAPIYSSGDSDGDCEALSTVRDGIVHINNRLKDNSTCIYSYYEKACQYFGTTEPTTNNTYLLQGQDKPIGTWINSGFTTKDGVTYTSGVPTNDGCAAYKFLSF</sequence>
<keyword evidence="2" id="KW-0378">Hydrolase</keyword>
<protein>
    <submittedName>
        <fullName evidence="5">Uncharacterized protein</fullName>
    </submittedName>
</protein>
<dbReference type="Proteomes" id="UP000435112">
    <property type="component" value="Unassembled WGS sequence"/>
</dbReference>
<dbReference type="OrthoDB" id="61388at2759"/>
<dbReference type="SUPFAM" id="SSF56784">
    <property type="entry name" value="HAD-like"/>
    <property type="match status" value="1"/>
</dbReference>
<dbReference type="GO" id="GO:0046872">
    <property type="term" value="F:metal ion binding"/>
    <property type="evidence" value="ECO:0007669"/>
    <property type="project" value="UniProtKB-KW"/>
</dbReference>
<evidence type="ECO:0000313" key="6">
    <source>
        <dbReference type="EMBL" id="KAE9040981.1"/>
    </source>
</evidence>
<dbReference type="InterPro" id="IPR036412">
    <property type="entry name" value="HAD-like_sf"/>
</dbReference>
<dbReference type="Proteomes" id="UP000434957">
    <property type="component" value="Unassembled WGS sequence"/>
</dbReference>
<evidence type="ECO:0000313" key="9">
    <source>
        <dbReference type="Proteomes" id="UP000434957"/>
    </source>
</evidence>
<name>A0A6A3KJG7_9STRA</name>
<feature type="signal peptide" evidence="4">
    <location>
        <begin position="1"/>
        <end position="21"/>
    </location>
</feature>